<dbReference type="EMBL" id="CALNXK010000061">
    <property type="protein sequence ID" value="CAH3138587.1"/>
    <property type="molecule type" value="Genomic_DNA"/>
</dbReference>
<keyword evidence="4" id="KW-1133">Transmembrane helix</keyword>
<dbReference type="Pfam" id="PF01822">
    <property type="entry name" value="WSC"/>
    <property type="match status" value="2"/>
</dbReference>
<evidence type="ECO:0000313" key="10">
    <source>
        <dbReference type="Proteomes" id="UP001159405"/>
    </source>
</evidence>
<sequence>MRDTTGITLLVLLASCATCQEYVGCYKDSDPRDLPQRLHDREVTVSSCVKNCKDLFYRYAGIQFSYLCFCGNKRGRYGQLPEWKCSSECASKKDEHCGGYWSNSIYKTGYDPPGGVKITPLLKAALNDLKPRANATKHKLVGPAANQRSKFDIMRKTRARDQYLHYIGCFKDSDPRDLPQRVHTPKLNARTCVKKCKELEFKYAGLQFSYLCFCGNTYGRYGELPEDKCSSECKSKRDSFCGGHWSNSVYKTGEF</sequence>
<feature type="chain" id="PRO_5047356168" description="WSC domain-containing protein" evidence="7">
    <location>
        <begin position="20"/>
        <end position="255"/>
    </location>
</feature>
<feature type="domain" description="WSC" evidence="8">
    <location>
        <begin position="19"/>
        <end position="109"/>
    </location>
</feature>
<keyword evidence="5" id="KW-0472">Membrane</keyword>
<dbReference type="PANTHER" id="PTHR24269:SF16">
    <property type="entry name" value="PROTEIN SLG1"/>
    <property type="match status" value="1"/>
</dbReference>
<reference evidence="9 10" key="1">
    <citation type="submission" date="2022-05" db="EMBL/GenBank/DDBJ databases">
        <authorList>
            <consortium name="Genoscope - CEA"/>
            <person name="William W."/>
        </authorList>
    </citation>
    <scope>NUCLEOTIDE SEQUENCE [LARGE SCALE GENOMIC DNA]</scope>
</reference>
<proteinExistence type="predicted"/>
<gene>
    <name evidence="9" type="ORF">PLOB_00040221</name>
</gene>
<keyword evidence="6" id="KW-0325">Glycoprotein</keyword>
<evidence type="ECO:0000256" key="1">
    <source>
        <dbReference type="ARBA" id="ARBA00004167"/>
    </source>
</evidence>
<evidence type="ECO:0000256" key="3">
    <source>
        <dbReference type="ARBA" id="ARBA00022729"/>
    </source>
</evidence>
<accession>A0ABN8P9E7</accession>
<keyword evidence="10" id="KW-1185">Reference proteome</keyword>
<evidence type="ECO:0000259" key="8">
    <source>
        <dbReference type="PROSITE" id="PS51212"/>
    </source>
</evidence>
<evidence type="ECO:0000256" key="4">
    <source>
        <dbReference type="ARBA" id="ARBA00022989"/>
    </source>
</evidence>
<evidence type="ECO:0000256" key="2">
    <source>
        <dbReference type="ARBA" id="ARBA00022692"/>
    </source>
</evidence>
<evidence type="ECO:0000256" key="5">
    <source>
        <dbReference type="ARBA" id="ARBA00023136"/>
    </source>
</evidence>
<evidence type="ECO:0000256" key="6">
    <source>
        <dbReference type="ARBA" id="ARBA00023180"/>
    </source>
</evidence>
<dbReference type="PROSITE" id="PS51257">
    <property type="entry name" value="PROKAR_LIPOPROTEIN"/>
    <property type="match status" value="1"/>
</dbReference>
<comment type="subcellular location">
    <subcellularLocation>
        <location evidence="1">Membrane</location>
        <topology evidence="1">Single-pass membrane protein</topology>
    </subcellularLocation>
</comment>
<evidence type="ECO:0000313" key="9">
    <source>
        <dbReference type="EMBL" id="CAH3138587.1"/>
    </source>
</evidence>
<dbReference type="Proteomes" id="UP001159405">
    <property type="component" value="Unassembled WGS sequence"/>
</dbReference>
<protein>
    <recommendedName>
        <fullName evidence="8">WSC domain-containing protein</fullName>
    </recommendedName>
</protein>
<feature type="domain" description="WSC" evidence="8">
    <location>
        <begin position="163"/>
        <end position="253"/>
    </location>
</feature>
<name>A0ABN8P9E7_9CNID</name>
<dbReference type="PANTHER" id="PTHR24269">
    <property type="entry name" value="KREMEN PROTEIN"/>
    <property type="match status" value="1"/>
</dbReference>
<dbReference type="PROSITE" id="PS51212">
    <property type="entry name" value="WSC"/>
    <property type="match status" value="2"/>
</dbReference>
<evidence type="ECO:0000256" key="7">
    <source>
        <dbReference type="SAM" id="SignalP"/>
    </source>
</evidence>
<organism evidence="9 10">
    <name type="scientific">Porites lobata</name>
    <dbReference type="NCBI Taxonomy" id="104759"/>
    <lineage>
        <taxon>Eukaryota</taxon>
        <taxon>Metazoa</taxon>
        <taxon>Cnidaria</taxon>
        <taxon>Anthozoa</taxon>
        <taxon>Hexacorallia</taxon>
        <taxon>Scleractinia</taxon>
        <taxon>Fungiina</taxon>
        <taxon>Poritidae</taxon>
        <taxon>Porites</taxon>
    </lineage>
</organism>
<dbReference type="InterPro" id="IPR002889">
    <property type="entry name" value="WSC_carb-bd"/>
</dbReference>
<keyword evidence="3 7" id="KW-0732">Signal</keyword>
<keyword evidence="2" id="KW-0812">Transmembrane</keyword>
<dbReference type="SMART" id="SM00321">
    <property type="entry name" value="WSC"/>
    <property type="match status" value="2"/>
</dbReference>
<comment type="caution">
    <text evidence="9">The sequence shown here is derived from an EMBL/GenBank/DDBJ whole genome shotgun (WGS) entry which is preliminary data.</text>
</comment>
<dbReference type="InterPro" id="IPR051836">
    <property type="entry name" value="Kremen_rcpt"/>
</dbReference>
<feature type="signal peptide" evidence="7">
    <location>
        <begin position="1"/>
        <end position="19"/>
    </location>
</feature>